<evidence type="ECO:0000313" key="5">
    <source>
        <dbReference type="Proteomes" id="UP000599109"/>
    </source>
</evidence>
<comment type="subcellular location">
    <subcellularLocation>
        <location evidence="2">Cell membrane</location>
        <topology evidence="2">Lipid-anchor</topology>
    </subcellularLocation>
</comment>
<comment type="caution">
    <text evidence="4">The sequence shown here is derived from an EMBL/GenBank/DDBJ whole genome shotgun (WGS) entry which is preliminary data.</text>
</comment>
<accession>A0A936Z180</accession>
<evidence type="ECO:0000313" key="4">
    <source>
        <dbReference type="EMBL" id="MBL0393024.1"/>
    </source>
</evidence>
<evidence type="ECO:0000256" key="1">
    <source>
        <dbReference type="ARBA" id="ARBA00007613"/>
    </source>
</evidence>
<dbReference type="PANTHER" id="PTHR30203:SF29">
    <property type="entry name" value="PROTEIN CYAE"/>
    <property type="match status" value="1"/>
</dbReference>
<dbReference type="GO" id="GO:0005886">
    <property type="term" value="C:plasma membrane"/>
    <property type="evidence" value="ECO:0007669"/>
    <property type="project" value="UniProtKB-SubCell"/>
</dbReference>
<comment type="similarity">
    <text evidence="1 2">Belongs to the outer membrane factor (OMF) (TC 1.B.17) family.</text>
</comment>
<name>A0A936Z180_9BURK</name>
<dbReference type="Gene3D" id="2.20.200.10">
    <property type="entry name" value="Outer membrane efflux proteins (OEP)"/>
    <property type="match status" value="1"/>
</dbReference>
<sequence>MAPPALRCVTLAAACAAAVAGCALRSPPDAQQIRSQSLPQTQLPPQWTGGPTPPGAVANGWLQTFQDAQLETLVAEAVAYNPDLQLASARVEAAEASARAAGAALYPQVHLTGHGGGKLGGDGSGVNGIGLFASWELDLWGKVRAQRAAASAQHESTIFDAISARESIAALVAKSWFLAREAAVQRAIAGDMIQSAQNLVELSRDRARVGSGDELEISQAEASALSYRDVQLQAEIARLNALRAIEILAGRYPAAAVDAGLALPAVPGPVPAGLPSELLERRPDVRAAERRVAAAFYRTEQARAARLPTISLTASVSSITSDLFVMKERDNPMAGIGATLFAPLFNAGALQAQVDVRSAEQKAAIAEYGRIGLRAFGEVEGALSQSFTLDSRADVLQRAVRANESALGYARTRYQVGNGDLRGVQNQLLALHSARATLARVQGERLIQRVNLHLALGGGFEP</sequence>
<dbReference type="PANTHER" id="PTHR30203">
    <property type="entry name" value="OUTER MEMBRANE CATION EFFLUX PROTEIN"/>
    <property type="match status" value="1"/>
</dbReference>
<dbReference type="SUPFAM" id="SSF56954">
    <property type="entry name" value="Outer membrane efflux proteins (OEP)"/>
    <property type="match status" value="1"/>
</dbReference>
<dbReference type="AlphaFoldDB" id="A0A936Z180"/>
<keyword evidence="2" id="KW-0449">Lipoprotein</keyword>
<organism evidence="4 5">
    <name type="scientific">Ramlibacter monticola</name>
    <dbReference type="NCBI Taxonomy" id="1926872"/>
    <lineage>
        <taxon>Bacteria</taxon>
        <taxon>Pseudomonadati</taxon>
        <taxon>Pseudomonadota</taxon>
        <taxon>Betaproteobacteria</taxon>
        <taxon>Burkholderiales</taxon>
        <taxon>Comamonadaceae</taxon>
        <taxon>Ramlibacter</taxon>
    </lineage>
</organism>
<keyword evidence="5" id="KW-1185">Reference proteome</keyword>
<dbReference type="EMBL" id="JAEQNE010000004">
    <property type="protein sequence ID" value="MBL0393024.1"/>
    <property type="molecule type" value="Genomic_DNA"/>
</dbReference>
<keyword evidence="2" id="KW-1134">Transmembrane beta strand</keyword>
<keyword evidence="2" id="KW-0812">Transmembrane</keyword>
<keyword evidence="2" id="KW-0732">Signal</keyword>
<gene>
    <name evidence="4" type="ORF">JJ685_17935</name>
</gene>
<feature type="compositionally biased region" description="Low complexity" evidence="3">
    <location>
        <begin position="38"/>
        <end position="50"/>
    </location>
</feature>
<evidence type="ECO:0000256" key="2">
    <source>
        <dbReference type="RuleBase" id="RU362097"/>
    </source>
</evidence>
<dbReference type="Proteomes" id="UP000599109">
    <property type="component" value="Unassembled WGS sequence"/>
</dbReference>
<dbReference type="RefSeq" id="WP_201675684.1">
    <property type="nucleotide sequence ID" value="NZ_JAEQNE010000004.1"/>
</dbReference>
<evidence type="ECO:0000256" key="3">
    <source>
        <dbReference type="SAM" id="MobiDB-lite"/>
    </source>
</evidence>
<dbReference type="Pfam" id="PF02321">
    <property type="entry name" value="OEP"/>
    <property type="match status" value="2"/>
</dbReference>
<reference evidence="4 5" key="1">
    <citation type="journal article" date="2017" name="Int. J. Syst. Evol. Microbiol.">
        <title>Ramlibacter monticola sp. nov., isolated from forest soil.</title>
        <authorList>
            <person name="Chaudhary D.K."/>
            <person name="Kim J."/>
        </authorList>
    </citation>
    <scope>NUCLEOTIDE SEQUENCE [LARGE SCALE GENOMIC DNA]</scope>
    <source>
        <strain evidence="4 5">KACC 19175</strain>
    </source>
</reference>
<dbReference type="NCBIfam" id="TIGR01845">
    <property type="entry name" value="outer_NodT"/>
    <property type="match status" value="1"/>
</dbReference>
<dbReference type="InterPro" id="IPR010131">
    <property type="entry name" value="MdtP/NodT-like"/>
</dbReference>
<proteinExistence type="inferred from homology"/>
<dbReference type="PROSITE" id="PS51257">
    <property type="entry name" value="PROKAR_LIPOPROTEIN"/>
    <property type="match status" value="1"/>
</dbReference>
<dbReference type="Gene3D" id="1.20.1600.10">
    <property type="entry name" value="Outer membrane efflux proteins (OEP)"/>
    <property type="match status" value="1"/>
</dbReference>
<keyword evidence="2" id="KW-0564">Palmitate</keyword>
<protein>
    <submittedName>
        <fullName evidence="4">Efflux transporter outer membrane subunit</fullName>
    </submittedName>
</protein>
<dbReference type="InterPro" id="IPR003423">
    <property type="entry name" value="OMP_efflux"/>
</dbReference>
<feature type="chain" id="PRO_5038160027" evidence="2">
    <location>
        <begin position="26"/>
        <end position="462"/>
    </location>
</feature>
<feature type="signal peptide" evidence="2">
    <location>
        <begin position="1"/>
        <end position="25"/>
    </location>
</feature>
<feature type="region of interest" description="Disordered" evidence="3">
    <location>
        <begin position="31"/>
        <end position="54"/>
    </location>
</feature>
<dbReference type="GO" id="GO:0015562">
    <property type="term" value="F:efflux transmembrane transporter activity"/>
    <property type="evidence" value="ECO:0007669"/>
    <property type="project" value="InterPro"/>
</dbReference>
<keyword evidence="2" id="KW-0472">Membrane</keyword>